<dbReference type="RefSeq" id="WP_081146374.1">
    <property type="nucleotide sequence ID" value="NZ_LVYD01000024.1"/>
</dbReference>
<organism evidence="2 3">
    <name type="scientific">Niastella vici</name>
    <dbReference type="NCBI Taxonomy" id="1703345"/>
    <lineage>
        <taxon>Bacteria</taxon>
        <taxon>Pseudomonadati</taxon>
        <taxon>Bacteroidota</taxon>
        <taxon>Chitinophagia</taxon>
        <taxon>Chitinophagales</taxon>
        <taxon>Chitinophagaceae</taxon>
        <taxon>Niastella</taxon>
    </lineage>
</organism>
<dbReference type="OrthoDB" id="648917at2"/>
<dbReference type="Proteomes" id="UP000192796">
    <property type="component" value="Unassembled WGS sequence"/>
</dbReference>
<evidence type="ECO:0000313" key="3">
    <source>
        <dbReference type="Proteomes" id="UP000192796"/>
    </source>
</evidence>
<sequence length="266" mass="31609">MNFQDIEKHIKSLKENGFSEEMIEDFLQYMEVTSKAPILLNPESTLTSQQQWAIACGADVAFANGHYLNELSTGFQKNEWLELLYNFWEVGSKSKALETINWMFKEGHRVQFDFFWQAMNIVSIEETKEFLWEHIVKDDNEEAIAFHRLRNLRHGLDVFKQFNLFDTDTIPNMLIWDFARIINLSRGCYDAGYFSREEALELIMTTVGPIRKTYKSWRQLSISYQFARYFWRGIDEKIFKELLAGMHLLLTHRNSPWVTLKWEDSE</sequence>
<keyword evidence="3" id="KW-1185">Reference proteome</keyword>
<evidence type="ECO:0000313" key="2">
    <source>
        <dbReference type="EMBL" id="OQP65493.1"/>
    </source>
</evidence>
<comment type="caution">
    <text evidence="2">The sequence shown here is derived from an EMBL/GenBank/DDBJ whole genome shotgun (WGS) entry which is preliminary data.</text>
</comment>
<dbReference type="InterPro" id="IPR009677">
    <property type="entry name" value="DUF1266"/>
</dbReference>
<proteinExistence type="predicted"/>
<dbReference type="Pfam" id="PF06889">
    <property type="entry name" value="DUF1266"/>
    <property type="match status" value="1"/>
</dbReference>
<feature type="domain" description="DUF1266" evidence="1">
    <location>
        <begin position="84"/>
        <end position="262"/>
    </location>
</feature>
<dbReference type="AlphaFoldDB" id="A0A1V9G4E2"/>
<gene>
    <name evidence="2" type="ORF">A3860_17670</name>
</gene>
<evidence type="ECO:0000259" key="1">
    <source>
        <dbReference type="Pfam" id="PF06889"/>
    </source>
</evidence>
<name>A0A1V9G4E2_9BACT</name>
<reference evidence="2 3" key="1">
    <citation type="submission" date="2016-03" db="EMBL/GenBank/DDBJ databases">
        <title>Niastella vici sp. nov., isolated from farmland soil.</title>
        <authorList>
            <person name="Chen L."/>
            <person name="Wang D."/>
            <person name="Yang S."/>
            <person name="Wang G."/>
        </authorList>
    </citation>
    <scope>NUCLEOTIDE SEQUENCE [LARGE SCALE GENOMIC DNA]</scope>
    <source>
        <strain evidence="2 3">DJ57</strain>
    </source>
</reference>
<accession>A0A1V9G4E2</accession>
<protein>
    <recommendedName>
        <fullName evidence="1">DUF1266 domain-containing protein</fullName>
    </recommendedName>
</protein>
<dbReference type="EMBL" id="LVYD01000024">
    <property type="protein sequence ID" value="OQP65493.1"/>
    <property type="molecule type" value="Genomic_DNA"/>
</dbReference>
<dbReference type="STRING" id="1703345.A3860_17670"/>